<keyword evidence="4 5" id="KW-0699">rRNA-binding</keyword>
<reference evidence="7" key="1">
    <citation type="submission" date="2017-09" db="EMBL/GenBank/DDBJ databases">
        <title>Depth-based differentiation of microbial function through sediment-hosted aquifers and enrichment of novel symbionts in the deep terrestrial subsurface.</title>
        <authorList>
            <person name="Probst A.J."/>
            <person name="Ladd B."/>
            <person name="Jarett J.K."/>
            <person name="Geller-Mcgrath D.E."/>
            <person name="Sieber C.M.K."/>
            <person name="Emerson J.B."/>
            <person name="Anantharaman K."/>
            <person name="Thomas B.C."/>
            <person name="Malmstrom R."/>
            <person name="Stieglmeier M."/>
            <person name="Klingl A."/>
            <person name="Woyke T."/>
            <person name="Ryan C.M."/>
            <person name="Banfield J.F."/>
        </authorList>
    </citation>
    <scope>NUCLEOTIDE SEQUENCE [LARGE SCALE GENOMIC DNA]</scope>
</reference>
<dbReference type="InterPro" id="IPR028909">
    <property type="entry name" value="bL21-like"/>
</dbReference>
<accession>A0A2M8KUV3</accession>
<dbReference type="AlphaFoldDB" id="A0A2M8KUV3"/>
<keyword evidence="4 5" id="KW-0694">RNA-binding</keyword>
<keyword evidence="3 4" id="KW-0687">Ribonucleoprotein</keyword>
<dbReference type="SUPFAM" id="SSF141091">
    <property type="entry name" value="L21p-like"/>
    <property type="match status" value="1"/>
</dbReference>
<dbReference type="Proteomes" id="UP000231569">
    <property type="component" value="Unassembled WGS sequence"/>
</dbReference>
<dbReference type="GO" id="GO:1990904">
    <property type="term" value="C:ribonucleoprotein complex"/>
    <property type="evidence" value="ECO:0007669"/>
    <property type="project" value="UniProtKB-KW"/>
</dbReference>
<dbReference type="InterPro" id="IPR036164">
    <property type="entry name" value="bL21-like_sf"/>
</dbReference>
<gene>
    <name evidence="4 6" type="primary">rplU</name>
    <name evidence="6" type="ORF">COU89_01815</name>
</gene>
<dbReference type="GO" id="GO:0006412">
    <property type="term" value="P:translation"/>
    <property type="evidence" value="ECO:0007669"/>
    <property type="project" value="UniProtKB-UniRule"/>
</dbReference>
<comment type="similarity">
    <text evidence="1 4 5">Belongs to the bacterial ribosomal protein bL21 family.</text>
</comment>
<dbReference type="GO" id="GO:0005840">
    <property type="term" value="C:ribosome"/>
    <property type="evidence" value="ECO:0007669"/>
    <property type="project" value="UniProtKB-KW"/>
</dbReference>
<dbReference type="GO" id="GO:0003735">
    <property type="term" value="F:structural constituent of ribosome"/>
    <property type="evidence" value="ECO:0007669"/>
    <property type="project" value="InterPro"/>
</dbReference>
<dbReference type="InterPro" id="IPR001787">
    <property type="entry name" value="Ribosomal_bL21"/>
</dbReference>
<dbReference type="HAMAP" id="MF_01363">
    <property type="entry name" value="Ribosomal_bL21"/>
    <property type="match status" value="1"/>
</dbReference>
<dbReference type="GO" id="GO:0019843">
    <property type="term" value="F:rRNA binding"/>
    <property type="evidence" value="ECO:0007669"/>
    <property type="project" value="UniProtKB-UniRule"/>
</dbReference>
<dbReference type="GO" id="GO:0005737">
    <property type="term" value="C:cytoplasm"/>
    <property type="evidence" value="ECO:0007669"/>
    <property type="project" value="UniProtKB-ARBA"/>
</dbReference>
<evidence type="ECO:0000313" key="6">
    <source>
        <dbReference type="EMBL" id="PJE63717.1"/>
    </source>
</evidence>
<dbReference type="NCBIfam" id="TIGR00061">
    <property type="entry name" value="L21"/>
    <property type="match status" value="1"/>
</dbReference>
<comment type="subunit">
    <text evidence="4">Part of the 50S ribosomal subunit. Contacts protein L20.</text>
</comment>
<evidence type="ECO:0000256" key="2">
    <source>
        <dbReference type="ARBA" id="ARBA00022980"/>
    </source>
</evidence>
<dbReference type="PANTHER" id="PTHR21349:SF0">
    <property type="entry name" value="LARGE RIBOSOMAL SUBUNIT PROTEIN BL21M"/>
    <property type="match status" value="1"/>
</dbReference>
<proteinExistence type="inferred from homology"/>
<evidence type="ECO:0000256" key="4">
    <source>
        <dbReference type="HAMAP-Rule" id="MF_01363"/>
    </source>
</evidence>
<name>A0A2M8KUV3_9BACT</name>
<keyword evidence="2 4" id="KW-0689">Ribosomal protein</keyword>
<dbReference type="PANTHER" id="PTHR21349">
    <property type="entry name" value="50S RIBOSOMAL PROTEIN L21"/>
    <property type="match status" value="1"/>
</dbReference>
<sequence>MTQRAVILTGGKQYMVASGDRIVVDSLEGKEAQEIKLDKVLAIIDGEKLNIGQPYIEGGVVKAKIVATKRGDKIRVARFRAKSRYRKVRGFRPLLTEIEVTGITVKSK</sequence>
<comment type="caution">
    <text evidence="6">The sequence shown here is derived from an EMBL/GenBank/DDBJ whole genome shotgun (WGS) entry which is preliminary data.</text>
</comment>
<dbReference type="EMBL" id="PFEE01000039">
    <property type="protein sequence ID" value="PJE63717.1"/>
    <property type="molecule type" value="Genomic_DNA"/>
</dbReference>
<evidence type="ECO:0000313" key="7">
    <source>
        <dbReference type="Proteomes" id="UP000231569"/>
    </source>
</evidence>
<organism evidence="6 7">
    <name type="scientific">Candidatus Roizmanbacteria bacterium CG10_big_fil_rev_8_21_14_0_10_45_7</name>
    <dbReference type="NCBI Taxonomy" id="1974854"/>
    <lineage>
        <taxon>Bacteria</taxon>
        <taxon>Candidatus Roizmaniibacteriota</taxon>
    </lineage>
</organism>
<dbReference type="Pfam" id="PF00829">
    <property type="entry name" value="Ribosomal_L21p"/>
    <property type="match status" value="1"/>
</dbReference>
<protein>
    <recommendedName>
        <fullName evidence="4">Large ribosomal subunit protein bL21</fullName>
    </recommendedName>
</protein>
<evidence type="ECO:0000256" key="3">
    <source>
        <dbReference type="ARBA" id="ARBA00023274"/>
    </source>
</evidence>
<evidence type="ECO:0000256" key="5">
    <source>
        <dbReference type="RuleBase" id="RU000562"/>
    </source>
</evidence>
<evidence type="ECO:0000256" key="1">
    <source>
        <dbReference type="ARBA" id="ARBA00008563"/>
    </source>
</evidence>
<comment type="function">
    <text evidence="4 5">This protein binds to 23S rRNA in the presence of protein L20.</text>
</comment>